<evidence type="ECO:0000313" key="1">
    <source>
        <dbReference type="EMBL" id="RAL04042.1"/>
    </source>
</evidence>
<evidence type="ECO:0000313" key="2">
    <source>
        <dbReference type="Proteomes" id="UP000249402"/>
    </source>
</evidence>
<protein>
    <submittedName>
        <fullName evidence="1">Uncharacterized protein</fullName>
    </submittedName>
</protein>
<sequence length="87" mass="9860">MNVRFLPEKTTIPVPTVVEDWEELDGRYFISRAYSIGKPRGISPSGGSILVRGLVWDRRIKSGRICCESTCLVFRTRVSFGWILLAV</sequence>
<dbReference type="OrthoDB" id="8300194at2759"/>
<dbReference type="GeneID" id="37223684"/>
<proteinExistence type="predicted"/>
<name>A0A395H7Z5_9EURO</name>
<dbReference type="RefSeq" id="XP_025578369.1">
    <property type="nucleotide sequence ID" value="XM_025718819.1"/>
</dbReference>
<dbReference type="EMBL" id="KZ824425">
    <property type="protein sequence ID" value="RAL04042.1"/>
    <property type="molecule type" value="Genomic_DNA"/>
</dbReference>
<dbReference type="Proteomes" id="UP000249402">
    <property type="component" value="Unassembled WGS sequence"/>
</dbReference>
<dbReference type="AlphaFoldDB" id="A0A395H7Z5"/>
<gene>
    <name evidence="1" type="ORF">BO80DRAFT_422424</name>
</gene>
<accession>A0A395H7Z5</accession>
<dbReference type="VEuPathDB" id="FungiDB:BO80DRAFT_422424"/>
<keyword evidence="2" id="KW-1185">Reference proteome</keyword>
<organism evidence="1 2">
    <name type="scientific">Aspergillus ibericus CBS 121593</name>
    <dbReference type="NCBI Taxonomy" id="1448316"/>
    <lineage>
        <taxon>Eukaryota</taxon>
        <taxon>Fungi</taxon>
        <taxon>Dikarya</taxon>
        <taxon>Ascomycota</taxon>
        <taxon>Pezizomycotina</taxon>
        <taxon>Eurotiomycetes</taxon>
        <taxon>Eurotiomycetidae</taxon>
        <taxon>Eurotiales</taxon>
        <taxon>Aspergillaceae</taxon>
        <taxon>Aspergillus</taxon>
        <taxon>Aspergillus subgen. Circumdati</taxon>
    </lineage>
</organism>
<reference evidence="1 2" key="1">
    <citation type="submission" date="2018-02" db="EMBL/GenBank/DDBJ databases">
        <title>The genomes of Aspergillus section Nigri reveals drivers in fungal speciation.</title>
        <authorList>
            <consortium name="DOE Joint Genome Institute"/>
            <person name="Vesth T.C."/>
            <person name="Nybo J."/>
            <person name="Theobald S."/>
            <person name="Brandl J."/>
            <person name="Frisvad J.C."/>
            <person name="Nielsen K.F."/>
            <person name="Lyhne E.K."/>
            <person name="Kogle M.E."/>
            <person name="Kuo A."/>
            <person name="Riley R."/>
            <person name="Clum A."/>
            <person name="Nolan M."/>
            <person name="Lipzen A."/>
            <person name="Salamov A."/>
            <person name="Henrissat B."/>
            <person name="Wiebenga A."/>
            <person name="De vries R.P."/>
            <person name="Grigoriev I.V."/>
            <person name="Mortensen U.H."/>
            <person name="Andersen M.R."/>
            <person name="Baker S.E."/>
        </authorList>
    </citation>
    <scope>NUCLEOTIDE SEQUENCE [LARGE SCALE GENOMIC DNA]</scope>
    <source>
        <strain evidence="1 2">CBS 121593</strain>
    </source>
</reference>